<comment type="subcellular location">
    <subcellularLocation>
        <location evidence="1">Cell inner membrane</location>
        <topology evidence="1">Multi-pass membrane protein</topology>
    </subcellularLocation>
</comment>
<feature type="transmembrane region" description="Helical" evidence="6">
    <location>
        <begin position="326"/>
        <end position="346"/>
    </location>
</feature>
<evidence type="ECO:0000256" key="3">
    <source>
        <dbReference type="ARBA" id="ARBA00022692"/>
    </source>
</evidence>
<evidence type="ECO:0000256" key="1">
    <source>
        <dbReference type="ARBA" id="ARBA00004429"/>
    </source>
</evidence>
<reference evidence="7" key="1">
    <citation type="submission" date="2020-10" db="EMBL/GenBank/DDBJ databases">
        <title>An improved Amphimedon queenslandica hologenome assembly reveals how three proteobacterial symbionts can extend the metabolic phenotypic of their marine sponge host.</title>
        <authorList>
            <person name="Degnan B."/>
            <person name="Degnan S."/>
            <person name="Xiang X."/>
        </authorList>
    </citation>
    <scope>NUCLEOTIDE SEQUENCE</scope>
    <source>
        <strain evidence="7">AqS2</strain>
    </source>
</reference>
<name>A0A930UCD8_9GAMM</name>
<keyword evidence="4 6" id="KW-1133">Transmembrane helix</keyword>
<gene>
    <name evidence="7" type="ORF">ISN26_04525</name>
</gene>
<keyword evidence="3 6" id="KW-0812">Transmembrane</keyword>
<dbReference type="PANTHER" id="PTHR47089:SF1">
    <property type="entry name" value="GUANOSINE ABC TRANSPORTER PERMEASE PROTEIN NUPP"/>
    <property type="match status" value="1"/>
</dbReference>
<dbReference type="PANTHER" id="PTHR47089">
    <property type="entry name" value="ABC TRANSPORTER, PERMEASE PROTEIN"/>
    <property type="match status" value="1"/>
</dbReference>
<dbReference type="AlphaFoldDB" id="A0A930UCD8"/>
<evidence type="ECO:0000313" key="8">
    <source>
        <dbReference type="Proteomes" id="UP000604381"/>
    </source>
</evidence>
<evidence type="ECO:0000313" key="7">
    <source>
        <dbReference type="EMBL" id="MBF2735335.1"/>
    </source>
</evidence>
<proteinExistence type="predicted"/>
<feature type="transmembrane region" description="Helical" evidence="6">
    <location>
        <begin position="138"/>
        <end position="162"/>
    </location>
</feature>
<feature type="transmembrane region" description="Helical" evidence="6">
    <location>
        <begin position="50"/>
        <end position="72"/>
    </location>
</feature>
<feature type="transmembrane region" description="Helical" evidence="6">
    <location>
        <begin position="248"/>
        <end position="267"/>
    </location>
</feature>
<keyword evidence="2" id="KW-1003">Cell membrane</keyword>
<keyword evidence="5 6" id="KW-0472">Membrane</keyword>
<feature type="transmembrane region" description="Helical" evidence="6">
    <location>
        <begin position="79"/>
        <end position="98"/>
    </location>
</feature>
<feature type="transmembrane region" description="Helical" evidence="6">
    <location>
        <begin position="104"/>
        <end position="126"/>
    </location>
</feature>
<evidence type="ECO:0000256" key="4">
    <source>
        <dbReference type="ARBA" id="ARBA00022989"/>
    </source>
</evidence>
<dbReference type="Pfam" id="PF02653">
    <property type="entry name" value="BPD_transp_2"/>
    <property type="match status" value="1"/>
</dbReference>
<protein>
    <submittedName>
        <fullName evidence="7">ABC transporter permease</fullName>
    </submittedName>
</protein>
<feature type="transmembrane region" description="Helical" evidence="6">
    <location>
        <begin position="12"/>
        <end position="30"/>
    </location>
</feature>
<evidence type="ECO:0000256" key="2">
    <source>
        <dbReference type="ARBA" id="ARBA00022475"/>
    </source>
</evidence>
<evidence type="ECO:0000256" key="5">
    <source>
        <dbReference type="ARBA" id="ARBA00023136"/>
    </source>
</evidence>
<comment type="caution">
    <text evidence="7">The sequence shown here is derived from an EMBL/GenBank/DDBJ whole genome shotgun (WGS) entry which is preliminary data.</text>
</comment>
<accession>A0A930UCD8</accession>
<evidence type="ECO:0000256" key="6">
    <source>
        <dbReference type="SAM" id="Phobius"/>
    </source>
</evidence>
<dbReference type="CDD" id="cd06580">
    <property type="entry name" value="TM_PBP1_transp_TpRbsC_like"/>
    <property type="match status" value="1"/>
</dbReference>
<feature type="transmembrane region" description="Helical" evidence="6">
    <location>
        <begin position="273"/>
        <end position="290"/>
    </location>
</feature>
<keyword evidence="8" id="KW-1185">Reference proteome</keyword>
<dbReference type="Proteomes" id="UP000604381">
    <property type="component" value="Unassembled WGS sequence"/>
</dbReference>
<dbReference type="EMBL" id="JADHEI010000033">
    <property type="protein sequence ID" value="MBF2735335.1"/>
    <property type="molecule type" value="Genomic_DNA"/>
</dbReference>
<feature type="transmembrane region" description="Helical" evidence="6">
    <location>
        <begin position="297"/>
        <end position="314"/>
    </location>
</feature>
<dbReference type="InterPro" id="IPR001851">
    <property type="entry name" value="ABC_transp_permease"/>
</dbReference>
<sequence>MPYWAQVTVIPLLNIFVALALAGCVVLLLGENPFKAMAVMLQGAFVYPGGLGFTLYYTTNLIFTGLCVAMAFHAMQFNIGGEGQAIIGGLGVALFLLFVGDSLPLIICLPLAVLAAAAAGGAWAFIPGYLYAKRGSHIVITTIMFNFIAAAVLQYLLVNVLIAPGQMSPQSVKFAERTHLPQIHELLALVGIETESTPLNISLFLALAAAVGFWFLIWRTSWGYALRTVGQSERAAVYAGIDPARMTVQAMAISGALAGMVGVNALMGDAHRILLGFATGYGFAGIGVALMGRNHPLGIVLAAALFGILTQGGSELNFEFRNITRDLVIVIQGLIILMVGALSLMLDPPVARLIALVSRRKEET</sequence>
<dbReference type="GO" id="GO:0005886">
    <property type="term" value="C:plasma membrane"/>
    <property type="evidence" value="ECO:0007669"/>
    <property type="project" value="UniProtKB-SubCell"/>
</dbReference>
<feature type="transmembrane region" description="Helical" evidence="6">
    <location>
        <begin position="199"/>
        <end position="218"/>
    </location>
</feature>
<dbReference type="GO" id="GO:0022857">
    <property type="term" value="F:transmembrane transporter activity"/>
    <property type="evidence" value="ECO:0007669"/>
    <property type="project" value="InterPro"/>
</dbReference>
<organism evidence="7 8">
    <name type="scientific">Candidatus Amphirhobacter heronislandensis</name>
    <dbReference type="NCBI Taxonomy" id="1732024"/>
    <lineage>
        <taxon>Bacteria</taxon>
        <taxon>Pseudomonadati</taxon>
        <taxon>Pseudomonadota</taxon>
        <taxon>Gammaproteobacteria</taxon>
        <taxon>Candidatus Tethybacterales</taxon>
        <taxon>Candidatus Tethybacteraceae</taxon>
        <taxon>Candidatus Amphirhobacter</taxon>
    </lineage>
</organism>